<dbReference type="EMBL" id="JAIWYP010000003">
    <property type="protein sequence ID" value="KAH3846364.1"/>
    <property type="molecule type" value="Genomic_DNA"/>
</dbReference>
<feature type="compositionally biased region" description="Basic and acidic residues" evidence="1">
    <location>
        <begin position="82"/>
        <end position="95"/>
    </location>
</feature>
<feature type="compositionally biased region" description="Polar residues" evidence="1">
    <location>
        <begin position="1"/>
        <end position="11"/>
    </location>
</feature>
<evidence type="ECO:0000256" key="1">
    <source>
        <dbReference type="SAM" id="MobiDB-lite"/>
    </source>
</evidence>
<feature type="region of interest" description="Disordered" evidence="1">
    <location>
        <begin position="1"/>
        <end position="95"/>
    </location>
</feature>
<evidence type="ECO:0000313" key="2">
    <source>
        <dbReference type="EMBL" id="KAH3846364.1"/>
    </source>
</evidence>
<accession>A0A9D4KVG4</accession>
<protein>
    <submittedName>
        <fullName evidence="2">Uncharacterized protein</fullName>
    </submittedName>
</protein>
<evidence type="ECO:0000313" key="3">
    <source>
        <dbReference type="Proteomes" id="UP000828390"/>
    </source>
</evidence>
<dbReference type="Proteomes" id="UP000828390">
    <property type="component" value="Unassembled WGS sequence"/>
</dbReference>
<gene>
    <name evidence="2" type="ORF">DPMN_088665</name>
</gene>
<sequence>MGGNAVFSSTEPRQELQLFTWDPKVNQSNSPGNTRPPPPGIPGAPPLQDTASTMAGRGVWSVPDPKHVIQGKGTKPFTLPDKPTRGDRDTAPAES</sequence>
<comment type="caution">
    <text evidence="2">The sequence shown here is derived from an EMBL/GenBank/DDBJ whole genome shotgun (WGS) entry which is preliminary data.</text>
</comment>
<dbReference type="AlphaFoldDB" id="A0A9D4KVG4"/>
<keyword evidence="3" id="KW-1185">Reference proteome</keyword>
<organism evidence="2 3">
    <name type="scientific">Dreissena polymorpha</name>
    <name type="common">Zebra mussel</name>
    <name type="synonym">Mytilus polymorpha</name>
    <dbReference type="NCBI Taxonomy" id="45954"/>
    <lineage>
        <taxon>Eukaryota</taxon>
        <taxon>Metazoa</taxon>
        <taxon>Spiralia</taxon>
        <taxon>Lophotrochozoa</taxon>
        <taxon>Mollusca</taxon>
        <taxon>Bivalvia</taxon>
        <taxon>Autobranchia</taxon>
        <taxon>Heteroconchia</taxon>
        <taxon>Euheterodonta</taxon>
        <taxon>Imparidentia</taxon>
        <taxon>Neoheterodontei</taxon>
        <taxon>Myida</taxon>
        <taxon>Dreissenoidea</taxon>
        <taxon>Dreissenidae</taxon>
        <taxon>Dreissena</taxon>
    </lineage>
</organism>
<feature type="compositionally biased region" description="Pro residues" evidence="1">
    <location>
        <begin position="34"/>
        <end position="45"/>
    </location>
</feature>
<proteinExistence type="predicted"/>
<name>A0A9D4KVG4_DREPO</name>
<reference evidence="2" key="2">
    <citation type="submission" date="2020-11" db="EMBL/GenBank/DDBJ databases">
        <authorList>
            <person name="McCartney M.A."/>
            <person name="Auch B."/>
            <person name="Kono T."/>
            <person name="Mallez S."/>
            <person name="Becker A."/>
            <person name="Gohl D.M."/>
            <person name="Silverstein K.A.T."/>
            <person name="Koren S."/>
            <person name="Bechman K.B."/>
            <person name="Herman A."/>
            <person name="Abrahante J.E."/>
            <person name="Garbe J."/>
        </authorList>
    </citation>
    <scope>NUCLEOTIDE SEQUENCE</scope>
    <source>
        <strain evidence="2">Duluth1</strain>
        <tissue evidence="2">Whole animal</tissue>
    </source>
</reference>
<reference evidence="2" key="1">
    <citation type="journal article" date="2019" name="bioRxiv">
        <title>The Genome of the Zebra Mussel, Dreissena polymorpha: A Resource for Invasive Species Research.</title>
        <authorList>
            <person name="McCartney M.A."/>
            <person name="Auch B."/>
            <person name="Kono T."/>
            <person name="Mallez S."/>
            <person name="Zhang Y."/>
            <person name="Obille A."/>
            <person name="Becker A."/>
            <person name="Abrahante J.E."/>
            <person name="Garbe J."/>
            <person name="Badalamenti J.P."/>
            <person name="Herman A."/>
            <person name="Mangelson H."/>
            <person name="Liachko I."/>
            <person name="Sullivan S."/>
            <person name="Sone E.D."/>
            <person name="Koren S."/>
            <person name="Silverstein K.A.T."/>
            <person name="Beckman K.B."/>
            <person name="Gohl D.M."/>
        </authorList>
    </citation>
    <scope>NUCLEOTIDE SEQUENCE</scope>
    <source>
        <strain evidence="2">Duluth1</strain>
        <tissue evidence="2">Whole animal</tissue>
    </source>
</reference>